<organism evidence="2 3">
    <name type="scientific">Drosophila hydei</name>
    <name type="common">Fruit fly</name>
    <dbReference type="NCBI Taxonomy" id="7224"/>
    <lineage>
        <taxon>Eukaryota</taxon>
        <taxon>Metazoa</taxon>
        <taxon>Ecdysozoa</taxon>
        <taxon>Arthropoda</taxon>
        <taxon>Hexapoda</taxon>
        <taxon>Insecta</taxon>
        <taxon>Pterygota</taxon>
        <taxon>Neoptera</taxon>
        <taxon>Endopterygota</taxon>
        <taxon>Diptera</taxon>
        <taxon>Brachycera</taxon>
        <taxon>Muscomorpha</taxon>
        <taxon>Ephydroidea</taxon>
        <taxon>Drosophilidae</taxon>
        <taxon>Drosophila</taxon>
    </lineage>
</organism>
<keyword evidence="2" id="KW-1185">Reference proteome</keyword>
<evidence type="ECO:0000313" key="3">
    <source>
        <dbReference type="RefSeq" id="XP_023165038.2"/>
    </source>
</evidence>
<protein>
    <submittedName>
        <fullName evidence="3">Uncharacterized protein LOC111595500</fullName>
    </submittedName>
</protein>
<dbReference type="RefSeq" id="XP_023165038.2">
    <property type="nucleotide sequence ID" value="XM_023309270.2"/>
</dbReference>
<feature type="region of interest" description="Disordered" evidence="1">
    <location>
        <begin position="82"/>
        <end position="124"/>
    </location>
</feature>
<feature type="compositionally biased region" description="Low complexity" evidence="1">
    <location>
        <begin position="1"/>
        <end position="18"/>
    </location>
</feature>
<accession>A0A6J1LNA0</accession>
<evidence type="ECO:0000313" key="2">
    <source>
        <dbReference type="Proteomes" id="UP000504633"/>
    </source>
</evidence>
<feature type="region of interest" description="Disordered" evidence="1">
    <location>
        <begin position="1"/>
        <end position="31"/>
    </location>
</feature>
<dbReference type="KEGG" id="dhe:111595500"/>
<sequence>MNGSDPSDGPSGSKSSKGIQTSKSLHHVKIVEKSNVDAVPLMVNRGSNTDDKGAYIFSNTESEEATADADSVRSWPGKRKLIGTSLSLNTPKDHSSESGDGSDSNPDDVSPNPPVIVSNVKSRAYNPERLIDGSVCLTSSS</sequence>
<reference evidence="3" key="1">
    <citation type="submission" date="2025-08" db="UniProtKB">
        <authorList>
            <consortium name="RefSeq"/>
        </authorList>
    </citation>
    <scope>IDENTIFICATION</scope>
    <source>
        <strain evidence="3">15085-1641.00</strain>
        <tissue evidence="3">Whole body</tissue>
    </source>
</reference>
<name>A0A6J1LNA0_DROHY</name>
<gene>
    <name evidence="3" type="primary">LOC111595500</name>
</gene>
<evidence type="ECO:0000256" key="1">
    <source>
        <dbReference type="SAM" id="MobiDB-lite"/>
    </source>
</evidence>
<feature type="compositionally biased region" description="Low complexity" evidence="1">
    <location>
        <begin position="98"/>
        <end position="122"/>
    </location>
</feature>
<dbReference type="OrthoDB" id="7860487at2759"/>
<dbReference type="AlphaFoldDB" id="A0A6J1LNA0"/>
<proteinExistence type="predicted"/>
<dbReference type="GeneID" id="111595500"/>
<dbReference type="Proteomes" id="UP000504633">
    <property type="component" value="Unplaced"/>
</dbReference>